<dbReference type="AlphaFoldDB" id="A0A1S3CX61"/>
<protein>
    <submittedName>
        <fullName evidence="2">Uncharacterized protein LOC103506240</fullName>
    </submittedName>
</protein>
<dbReference type="OrthoDB" id="6343426at2759"/>
<dbReference type="RefSeq" id="XP_008468849.1">
    <property type="nucleotide sequence ID" value="XM_008470627.3"/>
</dbReference>
<organism evidence="1 2">
    <name type="scientific">Diaphorina citri</name>
    <name type="common">Asian citrus psyllid</name>
    <dbReference type="NCBI Taxonomy" id="121845"/>
    <lineage>
        <taxon>Eukaryota</taxon>
        <taxon>Metazoa</taxon>
        <taxon>Ecdysozoa</taxon>
        <taxon>Arthropoda</taxon>
        <taxon>Hexapoda</taxon>
        <taxon>Insecta</taxon>
        <taxon>Pterygota</taxon>
        <taxon>Neoptera</taxon>
        <taxon>Paraneoptera</taxon>
        <taxon>Hemiptera</taxon>
        <taxon>Sternorrhyncha</taxon>
        <taxon>Psylloidea</taxon>
        <taxon>Psyllidae</taxon>
        <taxon>Diaphorininae</taxon>
        <taxon>Diaphorina</taxon>
    </lineage>
</organism>
<evidence type="ECO:0000313" key="2">
    <source>
        <dbReference type="RefSeq" id="XP_008468849.1"/>
    </source>
</evidence>
<evidence type="ECO:0000313" key="1">
    <source>
        <dbReference type="Proteomes" id="UP000079169"/>
    </source>
</evidence>
<dbReference type="KEGG" id="dci:103506240"/>
<gene>
    <name evidence="2" type="primary">LOC103506240</name>
</gene>
<keyword evidence="1" id="KW-1185">Reference proteome</keyword>
<dbReference type="OMA" id="HASACYL"/>
<dbReference type="GeneID" id="103506240"/>
<name>A0A1S3CX61_DIACI</name>
<dbReference type="PaxDb" id="121845-A0A1S3CX61"/>
<dbReference type="Proteomes" id="UP000079169">
    <property type="component" value="Unplaced"/>
</dbReference>
<sequence>MDPTSSNVSVKLGRVHELTTYGTKAVILFDHEGQVQRATLRSRNLIHDGILLPEDTSLEKYLPVDTEVYFKAHPFPDFNNEISQFYTLVCWKREDIDFPKHPLVRVFHGMCTQPCYFSHHAEGYGVAYCKEDPSELIKFLYHKVYIKGEKYREGLIGFKTTVEMQCDAVPTPVNPVDGTGWFALVLWRGKRPKTNEMKEFHLQSNMNENIKQLTQNCRSIFMRSTGQIIKLLDKEYGVALAMIRTNEWHTVLFHASACYLNETSLAQVNLRAVFQPGDKVNLVAAKAPSQLSYQWVASHVSIFKDPSVSII</sequence>
<accession>A0A1S3CX61</accession>
<proteinExistence type="predicted"/>
<reference evidence="2" key="1">
    <citation type="submission" date="2025-08" db="UniProtKB">
        <authorList>
            <consortium name="RefSeq"/>
        </authorList>
    </citation>
    <scope>IDENTIFICATION</scope>
</reference>